<dbReference type="PATRIC" id="fig|167964.4.peg.691"/>
<name>A0A101FYD8_9CHLR</name>
<dbReference type="InterPro" id="IPR009351">
    <property type="entry name" value="AlkZ-like"/>
</dbReference>
<dbReference type="AlphaFoldDB" id="A0A101FYD8"/>
<comment type="caution">
    <text evidence="1">The sequence shown here is derived from an EMBL/GenBank/DDBJ whole genome shotgun (WGS) entry which is preliminary data.</text>
</comment>
<accession>A0A101FYD8</accession>
<proteinExistence type="predicted"/>
<organism evidence="1 2">
    <name type="scientific">Anaerolinea thermophila</name>
    <dbReference type="NCBI Taxonomy" id="167964"/>
    <lineage>
        <taxon>Bacteria</taxon>
        <taxon>Bacillati</taxon>
        <taxon>Chloroflexota</taxon>
        <taxon>Anaerolineae</taxon>
        <taxon>Anaerolineales</taxon>
        <taxon>Anaerolineaceae</taxon>
        <taxon>Anaerolinea</taxon>
    </lineage>
</organism>
<protein>
    <submittedName>
        <fullName evidence="1">Putative cytoplasmic protein</fullName>
    </submittedName>
</protein>
<dbReference type="EMBL" id="LGFU01000009">
    <property type="protein sequence ID" value="KUK46764.1"/>
    <property type="molecule type" value="Genomic_DNA"/>
</dbReference>
<dbReference type="PANTHER" id="PTHR30528">
    <property type="entry name" value="CYTOPLASMIC PROTEIN"/>
    <property type="match status" value="1"/>
</dbReference>
<dbReference type="PANTHER" id="PTHR30528:SF0">
    <property type="entry name" value="CYTOPLASMIC PROTEIN"/>
    <property type="match status" value="1"/>
</dbReference>
<sequence length="407" mass="47914">MDAVTLPIQKARNVIIYSQLIRTLPGEESSGGAIAEIVEQMGYVQIDTINVINRAHHHTLWARYPQYKNGDIYTAQAQDKSVFEYWGHAMSYLPMKDYRFYLPYKQQFNDPCGKWERDRLEKYGHLMQPVLQRIREEGAMATRDFVSETQPYEKTWWNWRPVKVALELLFWQGKIMVAERKSFQKVFDITERVLPDGVDTTMPDEQELGLFLVRRALQAFGLANQKEIVDHLRVAKKNVILNALKQLVADGEVVPLKIVGVNRDLEYYILAEELENIDNLAMPNDQAFILSPFDNFCIQRDRMKTFFNFDYALECYLKPEQRTFGYFALPVFWKDRFVGRLDAKADRKEKTLRIHHLQFEDDFQPDDSFIPTMQNTLDAFMHFQNCQQMEIARITPAPFDRLFLHRA</sequence>
<dbReference type="Pfam" id="PF06224">
    <property type="entry name" value="AlkZ-like"/>
    <property type="match status" value="1"/>
</dbReference>
<evidence type="ECO:0000313" key="2">
    <source>
        <dbReference type="Proteomes" id="UP000064249"/>
    </source>
</evidence>
<reference evidence="1 2" key="1">
    <citation type="journal article" date="2015" name="MBio">
        <title>Genome-Resolved Metagenomic Analysis Reveals Roles for Candidate Phyla and Other Microbial Community Members in Biogeochemical Transformations in Oil Reservoirs.</title>
        <authorList>
            <person name="Hu P."/>
            <person name="Tom L."/>
            <person name="Singh A."/>
            <person name="Thomas B.C."/>
            <person name="Baker B.J."/>
            <person name="Piceno Y.M."/>
            <person name="Andersen G.L."/>
            <person name="Banfield J.F."/>
        </authorList>
    </citation>
    <scope>NUCLEOTIDE SEQUENCE [LARGE SCALE GENOMIC DNA]</scope>
    <source>
        <strain evidence="1">46_16</strain>
    </source>
</reference>
<gene>
    <name evidence="1" type="ORF">XD73_0385</name>
</gene>
<evidence type="ECO:0000313" key="1">
    <source>
        <dbReference type="EMBL" id="KUK46764.1"/>
    </source>
</evidence>
<dbReference type="Proteomes" id="UP000064249">
    <property type="component" value="Unassembled WGS sequence"/>
</dbReference>